<evidence type="ECO:0000256" key="4">
    <source>
        <dbReference type="ARBA" id="ARBA00022475"/>
    </source>
</evidence>
<feature type="transmembrane region" description="Helical" evidence="8">
    <location>
        <begin position="197"/>
        <end position="215"/>
    </location>
</feature>
<evidence type="ECO:0000256" key="8">
    <source>
        <dbReference type="SAM" id="Phobius"/>
    </source>
</evidence>
<dbReference type="GO" id="GO:0055085">
    <property type="term" value="P:transmembrane transport"/>
    <property type="evidence" value="ECO:0007669"/>
    <property type="project" value="InterPro"/>
</dbReference>
<dbReference type="GO" id="GO:0005886">
    <property type="term" value="C:plasma membrane"/>
    <property type="evidence" value="ECO:0007669"/>
    <property type="project" value="UniProtKB-SubCell"/>
</dbReference>
<feature type="transmembrane region" description="Helical" evidence="8">
    <location>
        <begin position="100"/>
        <end position="122"/>
    </location>
</feature>
<feature type="transmembrane region" description="Helical" evidence="8">
    <location>
        <begin position="6"/>
        <end position="24"/>
    </location>
</feature>
<evidence type="ECO:0000256" key="6">
    <source>
        <dbReference type="ARBA" id="ARBA00022989"/>
    </source>
</evidence>
<feature type="transmembrane region" description="Helical" evidence="8">
    <location>
        <begin position="67"/>
        <end position="88"/>
    </location>
</feature>
<dbReference type="InterPro" id="IPR004776">
    <property type="entry name" value="Mem_transp_PIN-like"/>
</dbReference>
<evidence type="ECO:0000256" key="5">
    <source>
        <dbReference type="ARBA" id="ARBA00022692"/>
    </source>
</evidence>
<keyword evidence="4" id="KW-1003">Cell membrane</keyword>
<keyword evidence="3" id="KW-0813">Transport</keyword>
<feature type="transmembrane region" description="Helical" evidence="8">
    <location>
        <begin position="285"/>
        <end position="307"/>
    </location>
</feature>
<feature type="transmembrane region" description="Helical" evidence="8">
    <location>
        <begin position="166"/>
        <end position="185"/>
    </location>
</feature>
<dbReference type="EMBL" id="BJLA01000016">
    <property type="protein sequence ID" value="GEA32823.1"/>
    <property type="molecule type" value="Genomic_DNA"/>
</dbReference>
<keyword evidence="7 8" id="KW-0472">Membrane</keyword>
<reference evidence="9 10" key="1">
    <citation type="submission" date="2019-06" db="EMBL/GenBank/DDBJ databases">
        <title>Draft genome sequence of Clostridium diolis DSM 15410.</title>
        <authorList>
            <person name="Kobayashi H."/>
            <person name="Tanizawa Y."/>
            <person name="Tohno M."/>
        </authorList>
    </citation>
    <scope>NUCLEOTIDE SEQUENCE [LARGE SCALE GENOMIC DNA]</scope>
    <source>
        <strain evidence="9 10">DSM 15410</strain>
    </source>
</reference>
<gene>
    <name evidence="9" type="primary">mleP3</name>
    <name evidence="9" type="ORF">CDIOL_37460</name>
</gene>
<evidence type="ECO:0000256" key="7">
    <source>
        <dbReference type="ARBA" id="ARBA00023136"/>
    </source>
</evidence>
<keyword evidence="5 8" id="KW-0812">Transmembrane</keyword>
<feature type="transmembrane region" description="Helical" evidence="8">
    <location>
        <begin position="36"/>
        <end position="55"/>
    </location>
</feature>
<dbReference type="PANTHER" id="PTHR36838">
    <property type="entry name" value="AUXIN EFFLUX CARRIER FAMILY PROTEIN"/>
    <property type="match status" value="1"/>
</dbReference>
<keyword evidence="10" id="KW-1185">Reference proteome</keyword>
<evidence type="ECO:0000256" key="3">
    <source>
        <dbReference type="ARBA" id="ARBA00022448"/>
    </source>
</evidence>
<organism evidence="9 10">
    <name type="scientific">Clostridium diolis</name>
    <dbReference type="NCBI Taxonomy" id="223919"/>
    <lineage>
        <taxon>Bacteria</taxon>
        <taxon>Bacillati</taxon>
        <taxon>Bacillota</taxon>
        <taxon>Clostridia</taxon>
        <taxon>Eubacteriales</taxon>
        <taxon>Clostridiaceae</taxon>
        <taxon>Clostridium</taxon>
    </lineage>
</organism>
<evidence type="ECO:0000313" key="9">
    <source>
        <dbReference type="EMBL" id="GEA32823.1"/>
    </source>
</evidence>
<comment type="subcellular location">
    <subcellularLocation>
        <location evidence="1">Cell membrane</location>
        <topology evidence="1">Multi-pass membrane protein</topology>
    </subcellularLocation>
</comment>
<keyword evidence="6 8" id="KW-1133">Transmembrane helix</keyword>
<feature type="transmembrane region" description="Helical" evidence="8">
    <location>
        <begin position="227"/>
        <end position="249"/>
    </location>
</feature>
<dbReference type="InterPro" id="IPR038770">
    <property type="entry name" value="Na+/solute_symporter_sf"/>
</dbReference>
<evidence type="ECO:0000313" key="10">
    <source>
        <dbReference type="Proteomes" id="UP000325212"/>
    </source>
</evidence>
<dbReference type="Pfam" id="PF03547">
    <property type="entry name" value="Mem_trans"/>
    <property type="match status" value="1"/>
</dbReference>
<name>A0AAV3W3N5_9CLOT</name>
<dbReference type="Proteomes" id="UP000325212">
    <property type="component" value="Unassembled WGS sequence"/>
</dbReference>
<protein>
    <submittedName>
        <fullName evidence="9">Transporter</fullName>
    </submittedName>
</protein>
<evidence type="ECO:0000256" key="1">
    <source>
        <dbReference type="ARBA" id="ARBA00004651"/>
    </source>
</evidence>
<comment type="caution">
    <text evidence="9">The sequence shown here is derived from an EMBL/GenBank/DDBJ whole genome shotgun (WGS) entry which is preliminary data.</text>
</comment>
<sequence length="308" mass="34143">MDIILVFKQMIILSILMIVGYIANKRNIMNEESDKLFSKLIVNITCPALIIYSVASGERLEDKSMLIYIFVIAIIYYVSIPIISKILIKILKIKKSVQGLYESMLVYSNLGFMGIPVVSSIFGNRAILYISIIMSVCNISLFTYGIFLLTKDNGNAGKQTTDIKKFFNAGTISAIIAIGLYIMNISLPEIILEPLKLAGDITTPLAMLVIGSTLVKFSFKEIIKEKWISIFAIIRLFVLAIIVWCIGHIFINDKLLLGVLVIISGMPVASNIVMMCSEYGGNQEFITKGVFISTLFSVVTIPIIAVLL</sequence>
<evidence type="ECO:0000256" key="2">
    <source>
        <dbReference type="ARBA" id="ARBA00010145"/>
    </source>
</evidence>
<feature type="transmembrane region" description="Helical" evidence="8">
    <location>
        <begin position="128"/>
        <end position="150"/>
    </location>
</feature>
<dbReference type="Gene3D" id="1.20.1530.20">
    <property type="match status" value="1"/>
</dbReference>
<dbReference type="AlphaFoldDB" id="A0AAV3W3N5"/>
<accession>A0AAV3W3N5</accession>
<proteinExistence type="inferred from homology"/>
<feature type="transmembrane region" description="Helical" evidence="8">
    <location>
        <begin position="255"/>
        <end position="273"/>
    </location>
</feature>
<comment type="similarity">
    <text evidence="2">Belongs to the auxin efflux carrier (TC 2.A.69) family.</text>
</comment>
<dbReference type="PANTHER" id="PTHR36838:SF1">
    <property type="entry name" value="SLR1864 PROTEIN"/>
    <property type="match status" value="1"/>
</dbReference>
<dbReference type="RefSeq" id="WP_039773711.1">
    <property type="nucleotide sequence ID" value="NZ_BJLA01000016.1"/>
</dbReference>